<dbReference type="AlphaFoldDB" id="A0AAE0BRK5"/>
<evidence type="ECO:0000313" key="2">
    <source>
        <dbReference type="Proteomes" id="UP001190700"/>
    </source>
</evidence>
<keyword evidence="2" id="KW-1185">Reference proteome</keyword>
<dbReference type="EMBL" id="LGRX02033552">
    <property type="protein sequence ID" value="KAK3240780.1"/>
    <property type="molecule type" value="Genomic_DNA"/>
</dbReference>
<reference evidence="1 2" key="1">
    <citation type="journal article" date="2015" name="Genome Biol. Evol.">
        <title>Comparative Genomics of a Bacterivorous Green Alga Reveals Evolutionary Causalities and Consequences of Phago-Mixotrophic Mode of Nutrition.</title>
        <authorList>
            <person name="Burns J.A."/>
            <person name="Paasch A."/>
            <person name="Narechania A."/>
            <person name="Kim E."/>
        </authorList>
    </citation>
    <scope>NUCLEOTIDE SEQUENCE [LARGE SCALE GENOMIC DNA]</scope>
    <source>
        <strain evidence="1 2">PLY_AMNH</strain>
    </source>
</reference>
<dbReference type="Proteomes" id="UP001190700">
    <property type="component" value="Unassembled WGS sequence"/>
</dbReference>
<comment type="caution">
    <text evidence="1">The sequence shown here is derived from an EMBL/GenBank/DDBJ whole genome shotgun (WGS) entry which is preliminary data.</text>
</comment>
<proteinExistence type="predicted"/>
<gene>
    <name evidence="1" type="ORF">CYMTET_49398</name>
</gene>
<sequence length="73" mass="8657">MPQEVSGDAELRGLHNTHLQLVAMLSHFTSWNPELRRRMRRIWVLLDLNGIELQARYIRNEANEWGDRLSTED</sequence>
<accession>A0AAE0BRK5</accession>
<organism evidence="1 2">
    <name type="scientific">Cymbomonas tetramitiformis</name>
    <dbReference type="NCBI Taxonomy" id="36881"/>
    <lineage>
        <taxon>Eukaryota</taxon>
        <taxon>Viridiplantae</taxon>
        <taxon>Chlorophyta</taxon>
        <taxon>Pyramimonadophyceae</taxon>
        <taxon>Pyramimonadales</taxon>
        <taxon>Pyramimonadaceae</taxon>
        <taxon>Cymbomonas</taxon>
    </lineage>
</organism>
<name>A0AAE0BRK5_9CHLO</name>
<protein>
    <submittedName>
        <fullName evidence="1">Uncharacterized protein</fullName>
    </submittedName>
</protein>
<evidence type="ECO:0000313" key="1">
    <source>
        <dbReference type="EMBL" id="KAK3240780.1"/>
    </source>
</evidence>